<dbReference type="FunFam" id="3.20.10.10:FF:000004">
    <property type="entry name" value="Branched-chain-amino-acid aminotransferase"/>
    <property type="match status" value="1"/>
</dbReference>
<organism evidence="12 13">
    <name type="scientific">Tropilaelaps mercedesae</name>
    <dbReference type="NCBI Taxonomy" id="418985"/>
    <lineage>
        <taxon>Eukaryota</taxon>
        <taxon>Metazoa</taxon>
        <taxon>Ecdysozoa</taxon>
        <taxon>Arthropoda</taxon>
        <taxon>Chelicerata</taxon>
        <taxon>Arachnida</taxon>
        <taxon>Acari</taxon>
        <taxon>Parasitiformes</taxon>
        <taxon>Mesostigmata</taxon>
        <taxon>Gamasina</taxon>
        <taxon>Dermanyssoidea</taxon>
        <taxon>Laelapidae</taxon>
        <taxon>Tropilaelaps</taxon>
    </lineage>
</organism>
<comment type="catalytic activity">
    <reaction evidence="11">
        <text>L-leucine + 2-oxoglutarate = 4-methyl-2-oxopentanoate + L-glutamate</text>
        <dbReference type="Rhea" id="RHEA:18321"/>
        <dbReference type="ChEBI" id="CHEBI:16810"/>
        <dbReference type="ChEBI" id="CHEBI:17865"/>
        <dbReference type="ChEBI" id="CHEBI:29985"/>
        <dbReference type="ChEBI" id="CHEBI:57427"/>
        <dbReference type="EC" id="2.6.1.42"/>
    </reaction>
</comment>
<evidence type="ECO:0000256" key="2">
    <source>
        <dbReference type="ARBA" id="ARBA00009320"/>
    </source>
</evidence>
<dbReference type="Pfam" id="PF01063">
    <property type="entry name" value="Aminotran_4"/>
    <property type="match status" value="1"/>
</dbReference>
<sequence length="410" mass="47149">EKLLIRASFVYFQVRCLSWTPHGKAKRAIAQPCNTFLYDELEIELQPQHLRQPKPETAGLQFGKHFADHMFESFWRRDSGWSQAKICPIHALQMHPAAKVLHYAQELFEGMKAYRGTDGRIRLFRPELNIQRLLNSAERLGLPTFDAQEFLRCLMRLVDVDRDWVPRTPMSSLYIRPTFFGVEPTLGIARSSEAFLYVITGPVESYYGSTGIKPVGLLADPKYVRAWPGGTGDKKLGCNYAPTLAVQKDAERLGLHQVLWLFGAEQEITEVGAMNVFIFLRNKDGEPELITPPLSGIILPGITRRSVLDLTREWNEFKVSERKVTMQDLREALDEGRLIEMFGCGTACIIAPIDRIFYRQENHSEELLLPTMKNEWHLHARIMRTLQDIHYGVVDHPWSLEVDHNTGEWF</sequence>
<evidence type="ECO:0000256" key="4">
    <source>
        <dbReference type="ARBA" id="ARBA00022605"/>
    </source>
</evidence>
<dbReference type="FunFam" id="3.30.470.10:FF:000002">
    <property type="entry name" value="Branched-chain-amino-acid aminotransferase"/>
    <property type="match status" value="1"/>
</dbReference>
<dbReference type="InterPro" id="IPR001544">
    <property type="entry name" value="Aminotrans_IV"/>
</dbReference>
<dbReference type="GO" id="GO:0052656">
    <property type="term" value="F:L-isoleucine-2-oxoglutarate transaminase activity"/>
    <property type="evidence" value="ECO:0007669"/>
    <property type="project" value="RHEA"/>
</dbReference>
<comment type="cofactor">
    <cofactor evidence="1 10">
        <name>pyridoxal 5'-phosphate</name>
        <dbReference type="ChEBI" id="CHEBI:597326"/>
    </cofactor>
</comment>
<dbReference type="PROSITE" id="PS00770">
    <property type="entry name" value="AA_TRANSFER_CLASS_4"/>
    <property type="match status" value="1"/>
</dbReference>
<dbReference type="SUPFAM" id="SSF56752">
    <property type="entry name" value="D-aminoacid aminotransferase-like PLP-dependent enzymes"/>
    <property type="match status" value="1"/>
</dbReference>
<comment type="caution">
    <text evidence="12">The sequence shown here is derived from an EMBL/GenBank/DDBJ whole genome shotgun (WGS) entry which is preliminary data.</text>
</comment>
<evidence type="ECO:0000313" key="13">
    <source>
        <dbReference type="Proteomes" id="UP000192247"/>
    </source>
</evidence>
<dbReference type="GO" id="GO:0009099">
    <property type="term" value="P:L-valine biosynthetic process"/>
    <property type="evidence" value="ECO:0007669"/>
    <property type="project" value="TreeGrafter"/>
</dbReference>
<dbReference type="Gene3D" id="3.20.10.10">
    <property type="entry name" value="D-amino Acid Aminotransferase, subunit A, domain 2"/>
    <property type="match status" value="1"/>
</dbReference>
<dbReference type="OrthoDB" id="1732691at2759"/>
<dbReference type="NCBIfam" id="TIGR01123">
    <property type="entry name" value="ilvE_II"/>
    <property type="match status" value="1"/>
</dbReference>
<feature type="modified residue" description="N6-(pyridoxal phosphate)lysine" evidence="8">
    <location>
        <position position="235"/>
    </location>
</feature>
<dbReference type="InterPro" id="IPR043132">
    <property type="entry name" value="BCAT-like_C"/>
</dbReference>
<evidence type="ECO:0000256" key="6">
    <source>
        <dbReference type="ARBA" id="ARBA00022898"/>
    </source>
</evidence>
<dbReference type="InterPro" id="IPR033939">
    <property type="entry name" value="BCAT_family"/>
</dbReference>
<evidence type="ECO:0000256" key="7">
    <source>
        <dbReference type="ARBA" id="ARBA00023304"/>
    </source>
</evidence>
<keyword evidence="5 11" id="KW-0808">Transferase</keyword>
<dbReference type="GO" id="GO:0052655">
    <property type="term" value="F:L-valine-2-oxoglutarate transaminase activity"/>
    <property type="evidence" value="ECO:0007669"/>
    <property type="project" value="RHEA"/>
</dbReference>
<dbReference type="PIRSF" id="PIRSF006468">
    <property type="entry name" value="BCAT1"/>
    <property type="match status" value="1"/>
</dbReference>
<dbReference type="AlphaFoldDB" id="A0A1V9XWF9"/>
<evidence type="ECO:0000256" key="1">
    <source>
        <dbReference type="ARBA" id="ARBA00001933"/>
    </source>
</evidence>
<dbReference type="FunCoup" id="A0A1V9XWF9">
    <property type="interactions" value="663"/>
</dbReference>
<name>A0A1V9XWF9_9ACAR</name>
<dbReference type="InterPro" id="IPR005786">
    <property type="entry name" value="B_amino_transII"/>
</dbReference>
<evidence type="ECO:0000256" key="5">
    <source>
        <dbReference type="ARBA" id="ARBA00022679"/>
    </source>
</evidence>
<feature type="non-terminal residue" evidence="12">
    <location>
        <position position="1"/>
    </location>
</feature>
<dbReference type="PANTHER" id="PTHR11825">
    <property type="entry name" value="SUBGROUP IIII AMINOTRANSFERASE"/>
    <property type="match status" value="1"/>
</dbReference>
<proteinExistence type="inferred from homology"/>
<dbReference type="Proteomes" id="UP000192247">
    <property type="component" value="Unassembled WGS sequence"/>
</dbReference>
<evidence type="ECO:0000256" key="11">
    <source>
        <dbReference type="RuleBase" id="RU004517"/>
    </source>
</evidence>
<dbReference type="CDD" id="cd01557">
    <property type="entry name" value="BCAT_beta_family"/>
    <property type="match status" value="1"/>
</dbReference>
<dbReference type="GO" id="GO:0052654">
    <property type="term" value="F:L-leucine-2-oxoglutarate transaminase activity"/>
    <property type="evidence" value="ECO:0007669"/>
    <property type="project" value="RHEA"/>
</dbReference>
<comment type="catalytic activity">
    <reaction evidence="11">
        <text>L-isoleucine + 2-oxoglutarate = (S)-3-methyl-2-oxopentanoate + L-glutamate</text>
        <dbReference type="Rhea" id="RHEA:24801"/>
        <dbReference type="ChEBI" id="CHEBI:16810"/>
        <dbReference type="ChEBI" id="CHEBI:29985"/>
        <dbReference type="ChEBI" id="CHEBI:35146"/>
        <dbReference type="ChEBI" id="CHEBI:58045"/>
        <dbReference type="EC" id="2.6.1.42"/>
    </reaction>
</comment>
<reference evidence="12 13" key="1">
    <citation type="journal article" date="2017" name="Gigascience">
        <title>Draft genome of the honey bee ectoparasitic mite, Tropilaelaps mercedesae, is shaped by the parasitic life history.</title>
        <authorList>
            <person name="Dong X."/>
            <person name="Armstrong S.D."/>
            <person name="Xia D."/>
            <person name="Makepeace B.L."/>
            <person name="Darby A.C."/>
            <person name="Kadowaki T."/>
        </authorList>
    </citation>
    <scope>NUCLEOTIDE SEQUENCE [LARGE SCALE GENOMIC DNA]</scope>
    <source>
        <strain evidence="12">Wuxi-XJTLU</strain>
    </source>
</reference>
<keyword evidence="3 11" id="KW-0032">Aminotransferase</keyword>
<dbReference type="InterPro" id="IPR036038">
    <property type="entry name" value="Aminotransferase-like"/>
</dbReference>
<dbReference type="PANTHER" id="PTHR11825:SF44">
    <property type="entry name" value="BRANCHED-CHAIN-AMINO-ACID AMINOTRANSFERASE"/>
    <property type="match status" value="1"/>
</dbReference>
<dbReference type="InterPro" id="IPR018300">
    <property type="entry name" value="Aminotrans_IV_CS"/>
</dbReference>
<protein>
    <recommendedName>
        <fullName evidence="11">Branched-chain-amino-acid aminotransferase</fullName>
        <ecNumber evidence="11">2.6.1.42</ecNumber>
    </recommendedName>
</protein>
<comment type="similarity">
    <text evidence="2 9">Belongs to the class-IV pyridoxal-phosphate-dependent aminotransferase family.</text>
</comment>
<keyword evidence="4 11" id="KW-0028">Amino-acid biosynthesis</keyword>
<gene>
    <name evidence="12" type="ORF">BIW11_06907</name>
</gene>
<dbReference type="STRING" id="418985.A0A1V9XWF9"/>
<dbReference type="Gene3D" id="3.30.470.10">
    <property type="match status" value="1"/>
</dbReference>
<keyword evidence="7 11" id="KW-0100">Branched-chain amino acid biosynthesis</keyword>
<evidence type="ECO:0000256" key="9">
    <source>
        <dbReference type="RuleBase" id="RU004106"/>
    </source>
</evidence>
<dbReference type="NCBIfam" id="NF009897">
    <property type="entry name" value="PRK13357.1"/>
    <property type="match status" value="1"/>
</dbReference>
<dbReference type="InParanoid" id="A0A1V9XWF9"/>
<dbReference type="GO" id="GO:0009098">
    <property type="term" value="P:L-leucine biosynthetic process"/>
    <property type="evidence" value="ECO:0007669"/>
    <property type="project" value="TreeGrafter"/>
</dbReference>
<evidence type="ECO:0000313" key="12">
    <source>
        <dbReference type="EMBL" id="OQR77698.1"/>
    </source>
</evidence>
<evidence type="ECO:0000256" key="8">
    <source>
        <dbReference type="PIRSR" id="PIRSR006468-1"/>
    </source>
</evidence>
<accession>A0A1V9XWF9</accession>
<keyword evidence="13" id="KW-1185">Reference proteome</keyword>
<dbReference type="EMBL" id="MNPL01003201">
    <property type="protein sequence ID" value="OQR77698.1"/>
    <property type="molecule type" value="Genomic_DNA"/>
</dbReference>
<evidence type="ECO:0000256" key="3">
    <source>
        <dbReference type="ARBA" id="ARBA00022576"/>
    </source>
</evidence>
<evidence type="ECO:0000256" key="10">
    <source>
        <dbReference type="RuleBase" id="RU004516"/>
    </source>
</evidence>
<keyword evidence="6 10" id="KW-0663">Pyridoxal phosphate</keyword>
<dbReference type="GO" id="GO:0005739">
    <property type="term" value="C:mitochondrion"/>
    <property type="evidence" value="ECO:0007669"/>
    <property type="project" value="TreeGrafter"/>
</dbReference>
<dbReference type="EC" id="2.6.1.42" evidence="11"/>
<dbReference type="InterPro" id="IPR043131">
    <property type="entry name" value="BCAT-like_N"/>
</dbReference>
<comment type="catalytic activity">
    <reaction evidence="11">
        <text>L-valine + 2-oxoglutarate = 3-methyl-2-oxobutanoate + L-glutamate</text>
        <dbReference type="Rhea" id="RHEA:24813"/>
        <dbReference type="ChEBI" id="CHEBI:11851"/>
        <dbReference type="ChEBI" id="CHEBI:16810"/>
        <dbReference type="ChEBI" id="CHEBI:29985"/>
        <dbReference type="ChEBI" id="CHEBI:57762"/>
        <dbReference type="EC" id="2.6.1.42"/>
    </reaction>
</comment>